<reference evidence="2" key="2">
    <citation type="submission" date="2023-11" db="UniProtKB">
        <authorList>
            <consortium name="WormBaseParasite"/>
        </authorList>
    </citation>
    <scope>IDENTIFICATION</scope>
</reference>
<organism evidence="1 2">
    <name type="scientific">Trichobilharzia regenti</name>
    <name type="common">Nasal bird schistosome</name>
    <dbReference type="NCBI Taxonomy" id="157069"/>
    <lineage>
        <taxon>Eukaryota</taxon>
        <taxon>Metazoa</taxon>
        <taxon>Spiralia</taxon>
        <taxon>Lophotrochozoa</taxon>
        <taxon>Platyhelminthes</taxon>
        <taxon>Trematoda</taxon>
        <taxon>Digenea</taxon>
        <taxon>Strigeidida</taxon>
        <taxon>Schistosomatoidea</taxon>
        <taxon>Schistosomatidae</taxon>
        <taxon>Trichobilharzia</taxon>
    </lineage>
</organism>
<proteinExistence type="predicted"/>
<accession>A0AA85K3U1</accession>
<dbReference type="Proteomes" id="UP000050795">
    <property type="component" value="Unassembled WGS sequence"/>
</dbReference>
<evidence type="ECO:0000313" key="1">
    <source>
        <dbReference type="Proteomes" id="UP000050795"/>
    </source>
</evidence>
<reference evidence="1" key="1">
    <citation type="submission" date="2022-06" db="EMBL/GenBank/DDBJ databases">
        <authorList>
            <person name="Berger JAMES D."/>
            <person name="Berger JAMES D."/>
        </authorList>
    </citation>
    <scope>NUCLEOTIDE SEQUENCE [LARGE SCALE GENOMIC DNA]</scope>
</reference>
<dbReference type="AlphaFoldDB" id="A0AA85K3U1"/>
<protein>
    <submittedName>
        <fullName evidence="2">Uncharacterized protein</fullName>
    </submittedName>
</protein>
<sequence length="56" mass="6506">LSVSRTEEINQLTQRVINLSHLQHLSVIAYETRSIYEKVKASMRDEYHSLTGHLLP</sequence>
<name>A0AA85K3U1_TRIRE</name>
<dbReference type="WBParaSite" id="TREG1_64870.1">
    <property type="protein sequence ID" value="TREG1_64870.1"/>
    <property type="gene ID" value="TREG1_64870"/>
</dbReference>
<evidence type="ECO:0000313" key="2">
    <source>
        <dbReference type="WBParaSite" id="TREG1_64870.1"/>
    </source>
</evidence>
<keyword evidence="1" id="KW-1185">Reference proteome</keyword>